<evidence type="ECO:0000313" key="2">
    <source>
        <dbReference type="Proteomes" id="UP000575083"/>
    </source>
</evidence>
<dbReference type="RefSeq" id="WP_184860814.1">
    <property type="nucleotide sequence ID" value="NZ_JACHLK010000009.1"/>
</dbReference>
<gene>
    <name evidence="1" type="ORF">HNP48_004304</name>
</gene>
<name>A0A7X0PGP7_9BURK</name>
<dbReference type="EMBL" id="JACHLK010000009">
    <property type="protein sequence ID" value="MBB6561610.1"/>
    <property type="molecule type" value="Genomic_DNA"/>
</dbReference>
<dbReference type="Proteomes" id="UP000575083">
    <property type="component" value="Unassembled WGS sequence"/>
</dbReference>
<reference evidence="1 2" key="1">
    <citation type="submission" date="2020-08" db="EMBL/GenBank/DDBJ databases">
        <title>Functional genomics of gut bacteria from endangered species of beetles.</title>
        <authorList>
            <person name="Carlos-Shanley C."/>
        </authorList>
    </citation>
    <scope>NUCLEOTIDE SEQUENCE [LARGE SCALE GENOMIC DNA]</scope>
    <source>
        <strain evidence="1 2">S00198</strain>
    </source>
</reference>
<evidence type="ECO:0000313" key="1">
    <source>
        <dbReference type="EMBL" id="MBB6561610.1"/>
    </source>
</evidence>
<protein>
    <submittedName>
        <fullName evidence="1">Uncharacterized protein</fullName>
    </submittedName>
</protein>
<accession>A0A7X0PGP7</accession>
<dbReference type="AlphaFoldDB" id="A0A7X0PGP7"/>
<sequence>MTAIALGAACMDGYPKQDAPLSDPFSMTQAQRLAHMNTLGAEAHPERRWSYGLLPGCVLRIDADGPGGPRPPLEIPLLGAAVQVAADKADGTFDVDLARGQAPAASVLEALDWGHAGWMQLLLRVVQKGCADA</sequence>
<comment type="caution">
    <text evidence="1">The sequence shown here is derived from an EMBL/GenBank/DDBJ whole genome shotgun (WGS) entry which is preliminary data.</text>
</comment>
<proteinExistence type="predicted"/>
<keyword evidence="2" id="KW-1185">Reference proteome</keyword>
<organism evidence="1 2">
    <name type="scientific">Acidovorax soli</name>
    <dbReference type="NCBI Taxonomy" id="592050"/>
    <lineage>
        <taxon>Bacteria</taxon>
        <taxon>Pseudomonadati</taxon>
        <taxon>Pseudomonadota</taxon>
        <taxon>Betaproteobacteria</taxon>
        <taxon>Burkholderiales</taxon>
        <taxon>Comamonadaceae</taxon>
        <taxon>Acidovorax</taxon>
    </lineage>
</organism>